<dbReference type="EMBL" id="JAKJPO010000004">
    <property type="protein sequence ID" value="MCF7221967.1"/>
    <property type="molecule type" value="Genomic_DNA"/>
</dbReference>
<dbReference type="InterPro" id="IPR037523">
    <property type="entry name" value="VOC_core"/>
</dbReference>
<proteinExistence type="predicted"/>
<accession>A0ABS9HUC4</accession>
<sequence>MADDNARDKPRVHGLGGVFFKVGDPAALAAWYAEHLGIGMQDWGGAVFPWRRDDTGERAYTVWSPFKAGTTYFQPSDKPFMFNFRVDDLDATLAALRAEGCNVLDRREDGEQGSFGYVMDPEGHLVELWQSAAEPAPDQDGGGE</sequence>
<comment type="caution">
    <text evidence="2">The sequence shown here is derived from an EMBL/GenBank/DDBJ whole genome shotgun (WGS) entry which is preliminary data.</text>
</comment>
<feature type="domain" description="VOC" evidence="1">
    <location>
        <begin position="14"/>
        <end position="131"/>
    </location>
</feature>
<keyword evidence="3" id="KW-1185">Reference proteome</keyword>
<reference evidence="2" key="2">
    <citation type="submission" date="2022-01" db="EMBL/GenBank/DDBJ databases">
        <authorList>
            <person name="Zhou L.Y."/>
        </authorList>
    </citation>
    <scope>NUCLEOTIDE SEQUENCE</scope>
    <source>
        <strain evidence="2">TLK-CK17</strain>
    </source>
</reference>
<protein>
    <submittedName>
        <fullName evidence="2">VOC family protein</fullName>
    </submittedName>
</protein>
<dbReference type="InterPro" id="IPR041581">
    <property type="entry name" value="Glyoxalase_6"/>
</dbReference>
<evidence type="ECO:0000313" key="2">
    <source>
        <dbReference type="EMBL" id="MCF7221967.1"/>
    </source>
</evidence>
<dbReference type="Proteomes" id="UP001430796">
    <property type="component" value="Unassembled WGS sequence"/>
</dbReference>
<evidence type="ECO:0000259" key="1">
    <source>
        <dbReference type="PROSITE" id="PS51819"/>
    </source>
</evidence>
<dbReference type="Gene3D" id="3.10.180.10">
    <property type="entry name" value="2,3-Dihydroxybiphenyl 1,2-Dioxygenase, domain 1"/>
    <property type="match status" value="1"/>
</dbReference>
<dbReference type="PANTHER" id="PTHR33993:SF5">
    <property type="entry name" value="GLYOXALASE"/>
    <property type="match status" value="1"/>
</dbReference>
<name>A0ABS9HUC4_9GAMM</name>
<dbReference type="InterPro" id="IPR052164">
    <property type="entry name" value="Anthracycline_SecMetBiosynth"/>
</dbReference>
<dbReference type="Pfam" id="PF18029">
    <property type="entry name" value="Glyoxalase_6"/>
    <property type="match status" value="1"/>
</dbReference>
<organism evidence="2 3">
    <name type="scientific">Marilutibacter chinensis</name>
    <dbReference type="NCBI Taxonomy" id="2912247"/>
    <lineage>
        <taxon>Bacteria</taxon>
        <taxon>Pseudomonadati</taxon>
        <taxon>Pseudomonadota</taxon>
        <taxon>Gammaproteobacteria</taxon>
        <taxon>Lysobacterales</taxon>
        <taxon>Lysobacteraceae</taxon>
        <taxon>Marilutibacter</taxon>
    </lineage>
</organism>
<gene>
    <name evidence="2" type="ORF">L3V18_09245</name>
</gene>
<dbReference type="PROSITE" id="PS51819">
    <property type="entry name" value="VOC"/>
    <property type="match status" value="1"/>
</dbReference>
<dbReference type="InterPro" id="IPR029068">
    <property type="entry name" value="Glyas_Bleomycin-R_OHBP_Dase"/>
</dbReference>
<dbReference type="RefSeq" id="WP_237054392.1">
    <property type="nucleotide sequence ID" value="NZ_JAKJPO010000004.1"/>
</dbReference>
<evidence type="ECO:0000313" key="3">
    <source>
        <dbReference type="Proteomes" id="UP001430796"/>
    </source>
</evidence>
<reference evidence="2" key="1">
    <citation type="submission" date="2022-01" db="EMBL/GenBank/DDBJ databases">
        <title>Lysobacter chinensis sp. nov., a bacterium isolated from cow dung compost.</title>
        <authorList>
            <person name="Liu Y."/>
        </authorList>
    </citation>
    <scope>NUCLEOTIDE SEQUENCE</scope>
    <source>
        <strain evidence="2">TLK-CK17</strain>
    </source>
</reference>
<dbReference type="CDD" id="cd06587">
    <property type="entry name" value="VOC"/>
    <property type="match status" value="1"/>
</dbReference>
<dbReference type="SUPFAM" id="SSF54593">
    <property type="entry name" value="Glyoxalase/Bleomycin resistance protein/Dihydroxybiphenyl dioxygenase"/>
    <property type="match status" value="1"/>
</dbReference>
<dbReference type="PANTHER" id="PTHR33993">
    <property type="entry name" value="GLYOXALASE-RELATED"/>
    <property type="match status" value="1"/>
</dbReference>